<dbReference type="RefSeq" id="WP_254416785.1">
    <property type="nucleotide sequence ID" value="NZ_BAAAJB010000053.1"/>
</dbReference>
<sequence>MAAPSLAQFLRARRDATAPEAVGLRGNARRRVPGLRREEVAMLADVSVDYYVRLEQGRETGPSAQVLDSLADALALDDDGRAHLYRLGGLAPRPRADLAGERVDPHLLQLTDSWPGTPVLVVNSVYDVLARNALGEALFCGFSVSRNLVEKVFLDPASRGLYADWRGAAENSVAAVRLAEGRAPEHPRIRAVVDGLVEASPEFAELWARNRARGKRMEVKEFTHPLVGGLTLRMHTFEVAQAPGQQLLCYHAEPGTRSAEALALLGTVSASVAAPPNPESGAQRSVHRPV</sequence>
<organism evidence="2 3">
    <name type="scientific">Nocardiopsis exhalans</name>
    <dbReference type="NCBI Taxonomy" id="163604"/>
    <lineage>
        <taxon>Bacteria</taxon>
        <taxon>Bacillati</taxon>
        <taxon>Actinomycetota</taxon>
        <taxon>Actinomycetes</taxon>
        <taxon>Streptosporangiales</taxon>
        <taxon>Nocardiopsidaceae</taxon>
        <taxon>Nocardiopsis</taxon>
    </lineage>
</organism>
<dbReference type="Proteomes" id="UP001055940">
    <property type="component" value="Chromosome"/>
</dbReference>
<feature type="domain" description="HTH cro/C1-type" evidence="1">
    <location>
        <begin position="34"/>
        <end position="81"/>
    </location>
</feature>
<reference evidence="2" key="1">
    <citation type="submission" date="2022-06" db="EMBL/GenBank/DDBJ databases">
        <authorList>
            <person name="Ping M."/>
        </authorList>
    </citation>
    <scope>NUCLEOTIDE SEQUENCE</scope>
    <source>
        <strain evidence="2">JCM11759T</strain>
    </source>
</reference>
<accession>A0ABY5CZG5</accession>
<protein>
    <submittedName>
        <fullName evidence="2">Helix-turn-helix domain-containing protein</fullName>
    </submittedName>
</protein>
<dbReference type="Pfam" id="PF17765">
    <property type="entry name" value="MLTR_LBD"/>
    <property type="match status" value="1"/>
</dbReference>
<evidence type="ECO:0000313" key="3">
    <source>
        <dbReference type="Proteomes" id="UP001055940"/>
    </source>
</evidence>
<evidence type="ECO:0000259" key="1">
    <source>
        <dbReference type="PROSITE" id="PS50943"/>
    </source>
</evidence>
<gene>
    <name evidence="2" type="ORF">NE857_17775</name>
</gene>
<dbReference type="InterPro" id="IPR041413">
    <property type="entry name" value="MLTR_LBD"/>
</dbReference>
<evidence type="ECO:0000313" key="2">
    <source>
        <dbReference type="EMBL" id="USY17204.1"/>
    </source>
</evidence>
<dbReference type="Gene3D" id="1.10.260.40">
    <property type="entry name" value="lambda repressor-like DNA-binding domains"/>
    <property type="match status" value="1"/>
</dbReference>
<dbReference type="InterPro" id="IPR001387">
    <property type="entry name" value="Cro/C1-type_HTH"/>
</dbReference>
<dbReference type="SUPFAM" id="SSF47413">
    <property type="entry name" value="lambda repressor-like DNA-binding domains"/>
    <property type="match status" value="1"/>
</dbReference>
<dbReference type="PANTHER" id="PTHR35010:SF2">
    <property type="entry name" value="BLL4672 PROTEIN"/>
    <property type="match status" value="1"/>
</dbReference>
<dbReference type="Pfam" id="PF13560">
    <property type="entry name" value="HTH_31"/>
    <property type="match status" value="1"/>
</dbReference>
<dbReference type="Gene3D" id="3.30.450.180">
    <property type="match status" value="1"/>
</dbReference>
<dbReference type="SMART" id="SM00530">
    <property type="entry name" value="HTH_XRE"/>
    <property type="match status" value="1"/>
</dbReference>
<dbReference type="EMBL" id="CP099837">
    <property type="protein sequence ID" value="USY17204.1"/>
    <property type="molecule type" value="Genomic_DNA"/>
</dbReference>
<name>A0ABY5CZG5_9ACTN</name>
<dbReference type="PROSITE" id="PS50943">
    <property type="entry name" value="HTH_CROC1"/>
    <property type="match status" value="1"/>
</dbReference>
<proteinExistence type="predicted"/>
<dbReference type="PANTHER" id="PTHR35010">
    <property type="entry name" value="BLL4672 PROTEIN-RELATED"/>
    <property type="match status" value="1"/>
</dbReference>
<keyword evidence="3" id="KW-1185">Reference proteome</keyword>
<dbReference type="InterPro" id="IPR010982">
    <property type="entry name" value="Lambda_DNA-bd_dom_sf"/>
</dbReference>